<dbReference type="Proteomes" id="UP000655208">
    <property type="component" value="Unassembled WGS sequence"/>
</dbReference>
<dbReference type="SUPFAM" id="SSF53448">
    <property type="entry name" value="Nucleotide-diphospho-sugar transferases"/>
    <property type="match status" value="1"/>
</dbReference>
<dbReference type="InterPro" id="IPR029044">
    <property type="entry name" value="Nucleotide-diphossugar_trans"/>
</dbReference>
<name>A0A917T3P2_9ACTN</name>
<dbReference type="PANTHER" id="PTHR43685">
    <property type="entry name" value="GLYCOSYLTRANSFERASE"/>
    <property type="match status" value="1"/>
</dbReference>
<dbReference type="Pfam" id="PF00535">
    <property type="entry name" value="Glycos_transf_2"/>
    <property type="match status" value="1"/>
</dbReference>
<dbReference type="RefSeq" id="WP_229674469.1">
    <property type="nucleotide sequence ID" value="NZ_BMNA01000006.1"/>
</dbReference>
<keyword evidence="2" id="KW-0328">Glycosyltransferase</keyword>
<feature type="compositionally biased region" description="Low complexity" evidence="4">
    <location>
        <begin position="1"/>
        <end position="19"/>
    </location>
</feature>
<dbReference type="PANTHER" id="PTHR43685:SF5">
    <property type="entry name" value="GLYCOSYLTRANSFERASE EPSE-RELATED"/>
    <property type="match status" value="1"/>
</dbReference>
<comment type="caution">
    <text evidence="6">The sequence shown here is derived from an EMBL/GenBank/DDBJ whole genome shotgun (WGS) entry which is preliminary data.</text>
</comment>
<dbReference type="InterPro" id="IPR001173">
    <property type="entry name" value="Glyco_trans_2-like"/>
</dbReference>
<feature type="region of interest" description="Disordered" evidence="4">
    <location>
        <begin position="1"/>
        <end position="24"/>
    </location>
</feature>
<keyword evidence="3 6" id="KW-0808">Transferase</keyword>
<evidence type="ECO:0000313" key="6">
    <source>
        <dbReference type="EMBL" id="GGM08213.1"/>
    </source>
</evidence>
<accession>A0A917T3P2</accession>
<evidence type="ECO:0000313" key="7">
    <source>
        <dbReference type="Proteomes" id="UP000655208"/>
    </source>
</evidence>
<comment type="similarity">
    <text evidence="1">Belongs to the glycosyltransferase 2 family.</text>
</comment>
<dbReference type="InterPro" id="IPR050834">
    <property type="entry name" value="Glycosyltransf_2"/>
</dbReference>
<reference evidence="6" key="2">
    <citation type="submission" date="2020-09" db="EMBL/GenBank/DDBJ databases">
        <authorList>
            <person name="Sun Q."/>
            <person name="Zhou Y."/>
        </authorList>
    </citation>
    <scope>NUCLEOTIDE SEQUENCE</scope>
    <source>
        <strain evidence="6">CGMCC 4.7308</strain>
    </source>
</reference>
<sequence>MSTTVPAPEAAAPPAGAVPPDEDPRVTVVVMSRNRRDELLGSLGRHRAPVVLVDNGSDDGTADAVHRAHPRVQLVPLPDNVGAHARTIGVRRAATEFVAFADDDSWWAPGSLAAAADVLAAHPDVAVVQARVLVGPEERLDGLCAQLPDSPLPRPAGAPGPVLLGFIACGAMVRRSAFLAAGGFDDVVRFPGEEERLALDLATAGSLIVYRDDVVVHHHPSPRRHDRAARVAAVTRSALLTAVQRLPWTWVGRALLRAVRGGPATRAGVRAALPDLAAALRARRVVPPHVRALRRMLE</sequence>
<evidence type="ECO:0000256" key="3">
    <source>
        <dbReference type="ARBA" id="ARBA00022679"/>
    </source>
</evidence>
<dbReference type="Gene3D" id="3.90.550.10">
    <property type="entry name" value="Spore Coat Polysaccharide Biosynthesis Protein SpsA, Chain A"/>
    <property type="match status" value="1"/>
</dbReference>
<gene>
    <name evidence="6" type="ORF">GCM10011594_30250</name>
</gene>
<proteinExistence type="inferred from homology"/>
<evidence type="ECO:0000256" key="4">
    <source>
        <dbReference type="SAM" id="MobiDB-lite"/>
    </source>
</evidence>
<evidence type="ECO:0000256" key="1">
    <source>
        <dbReference type="ARBA" id="ARBA00006739"/>
    </source>
</evidence>
<feature type="domain" description="Glycosyltransferase 2-like" evidence="5">
    <location>
        <begin position="29"/>
        <end position="178"/>
    </location>
</feature>
<evidence type="ECO:0000256" key="2">
    <source>
        <dbReference type="ARBA" id="ARBA00022676"/>
    </source>
</evidence>
<dbReference type="GO" id="GO:0016757">
    <property type="term" value="F:glycosyltransferase activity"/>
    <property type="evidence" value="ECO:0007669"/>
    <property type="project" value="UniProtKB-KW"/>
</dbReference>
<keyword evidence="7" id="KW-1185">Reference proteome</keyword>
<organism evidence="6 7">
    <name type="scientific">Nakamurella endophytica</name>
    <dbReference type="NCBI Taxonomy" id="1748367"/>
    <lineage>
        <taxon>Bacteria</taxon>
        <taxon>Bacillati</taxon>
        <taxon>Actinomycetota</taxon>
        <taxon>Actinomycetes</taxon>
        <taxon>Nakamurellales</taxon>
        <taxon>Nakamurellaceae</taxon>
        <taxon>Nakamurella</taxon>
    </lineage>
</organism>
<dbReference type="AlphaFoldDB" id="A0A917T3P2"/>
<dbReference type="EMBL" id="BMNA01000006">
    <property type="protein sequence ID" value="GGM08213.1"/>
    <property type="molecule type" value="Genomic_DNA"/>
</dbReference>
<protein>
    <submittedName>
        <fullName evidence="6">Glycosyl transferase</fullName>
    </submittedName>
</protein>
<reference evidence="6" key="1">
    <citation type="journal article" date="2014" name="Int. J. Syst. Evol. Microbiol.">
        <title>Complete genome sequence of Corynebacterium casei LMG S-19264T (=DSM 44701T), isolated from a smear-ripened cheese.</title>
        <authorList>
            <consortium name="US DOE Joint Genome Institute (JGI-PGF)"/>
            <person name="Walter F."/>
            <person name="Albersmeier A."/>
            <person name="Kalinowski J."/>
            <person name="Ruckert C."/>
        </authorList>
    </citation>
    <scope>NUCLEOTIDE SEQUENCE</scope>
    <source>
        <strain evidence="6">CGMCC 4.7308</strain>
    </source>
</reference>
<evidence type="ECO:0000259" key="5">
    <source>
        <dbReference type="Pfam" id="PF00535"/>
    </source>
</evidence>